<protein>
    <submittedName>
        <fullName evidence="16">E3 ubiquitin-protein ligase AMFR</fullName>
    </submittedName>
</protein>
<keyword evidence="6 10" id="KW-0863">Zinc-finger</keyword>
<evidence type="ECO:0000256" key="9">
    <source>
        <dbReference type="ARBA" id="ARBA00023136"/>
    </source>
</evidence>
<keyword evidence="5" id="KW-0479">Metal-binding</keyword>
<dbReference type="CDD" id="cd14421">
    <property type="entry name" value="CUE_AMFR"/>
    <property type="match status" value="1"/>
</dbReference>
<dbReference type="GO" id="GO:0016020">
    <property type="term" value="C:membrane"/>
    <property type="evidence" value="ECO:0007669"/>
    <property type="project" value="UniProtKB-SubCell"/>
</dbReference>
<evidence type="ECO:0000259" key="14">
    <source>
        <dbReference type="PROSITE" id="PS51140"/>
    </source>
</evidence>
<dbReference type="GO" id="GO:0008270">
    <property type="term" value="F:zinc ion binding"/>
    <property type="evidence" value="ECO:0007669"/>
    <property type="project" value="UniProtKB-KW"/>
</dbReference>
<gene>
    <name evidence="16" type="primary">LOC115212750</name>
</gene>
<keyword evidence="4 12" id="KW-0812">Transmembrane</keyword>
<dbReference type="GO" id="GO:0070936">
    <property type="term" value="P:protein K48-linked ubiquitination"/>
    <property type="evidence" value="ECO:0007669"/>
    <property type="project" value="TreeGrafter"/>
</dbReference>
<feature type="domain" description="CUE" evidence="14">
    <location>
        <begin position="473"/>
        <end position="515"/>
    </location>
</feature>
<evidence type="ECO:0000313" key="16">
    <source>
        <dbReference type="RefSeq" id="XP_029637270.1"/>
    </source>
</evidence>
<dbReference type="Pfam" id="PF25563">
    <property type="entry name" value="TPR_SYVN1_N"/>
    <property type="match status" value="1"/>
</dbReference>
<dbReference type="Pfam" id="PF18442">
    <property type="entry name" value="G2BR"/>
    <property type="match status" value="1"/>
</dbReference>
<dbReference type="FunFam" id="3.30.40.10:FF:001263">
    <property type="entry name" value="E3 ubiquitin-protein ligase AMFR"/>
    <property type="match status" value="1"/>
</dbReference>
<evidence type="ECO:0000256" key="6">
    <source>
        <dbReference type="ARBA" id="ARBA00022771"/>
    </source>
</evidence>
<dbReference type="InterPro" id="IPR013083">
    <property type="entry name" value="Znf_RING/FYVE/PHD"/>
</dbReference>
<feature type="region of interest" description="Disordered" evidence="11">
    <location>
        <begin position="562"/>
        <end position="583"/>
    </location>
</feature>
<dbReference type="KEGG" id="osn:115212750"/>
<dbReference type="Gene3D" id="1.10.8.10">
    <property type="entry name" value="DNA helicase RuvA subunit, C-terminal domain"/>
    <property type="match status" value="1"/>
</dbReference>
<keyword evidence="7" id="KW-0862">Zinc</keyword>
<dbReference type="Gene3D" id="3.30.40.10">
    <property type="entry name" value="Zinc/RING finger domain, C3HC4 (zinc finger)"/>
    <property type="match status" value="1"/>
</dbReference>
<dbReference type="SMART" id="SM00184">
    <property type="entry name" value="RING"/>
    <property type="match status" value="1"/>
</dbReference>
<dbReference type="Proteomes" id="UP000515154">
    <property type="component" value="Linkage group LG6"/>
</dbReference>
<evidence type="ECO:0000256" key="3">
    <source>
        <dbReference type="ARBA" id="ARBA00022679"/>
    </source>
</evidence>
<evidence type="ECO:0000256" key="12">
    <source>
        <dbReference type="SAM" id="Phobius"/>
    </source>
</evidence>
<feature type="region of interest" description="Disordered" evidence="11">
    <location>
        <begin position="399"/>
        <end position="435"/>
    </location>
</feature>
<feature type="transmembrane region" description="Helical" evidence="12">
    <location>
        <begin position="233"/>
        <end position="253"/>
    </location>
</feature>
<evidence type="ECO:0000256" key="7">
    <source>
        <dbReference type="ARBA" id="ARBA00022833"/>
    </source>
</evidence>
<dbReference type="PANTHER" id="PTHR15067:SF5">
    <property type="entry name" value="E3 UBIQUITIN-PROTEIN LIGASE AMFR"/>
    <property type="match status" value="1"/>
</dbReference>
<dbReference type="RefSeq" id="XP_029637270.1">
    <property type="nucleotide sequence ID" value="XM_029781410.2"/>
</dbReference>
<evidence type="ECO:0000256" key="1">
    <source>
        <dbReference type="ARBA" id="ARBA00004141"/>
    </source>
</evidence>
<sequence>MPVFLLERIPFPSLRTYTTGSVLFFSCALLYACRENKFGVFNSAADYARSSHLELPETDGDSGTKKFESSELNDPNEDGFHSWLLELFGFKVCGLLENVWLLGICINMIYCTLILLSKLIQYIVFGELRISEHQNLKDNFWNFVFYKFIFIFGVMNVQTMSEVISWVTWFTVLGFLNLHTQLCKDRFEYLSFSPGTARWVHVKLLSLLGVIFCSCMGLLVISGFVAMQAGFTIFAFMAAECLILGIKIMYVMIRYAIHLWDLNMDGIWEKRSLYVYYSELIFQLAALIVEFAHHFHMLLYGKIFLSMASLVIFMQLRYLFHEFQRRIKRHKNYIKVVRNMEARFPMASASDLENCNDDCAICWEKMENARKLPCGHLFHHSCLRSWLEQDTSCPTCRTMLNNRSNNETNSNRPETEETPENNPPQPPGANQQTTNHFFHFDGSRYVSWLPSFSVEVTHTQLLPSRLPAAQTSVVDSMARQVHLVFPHIPLNVINDDLRITRSVDHTIDNILEGRVTIPTPSLSANSSSTLISTPSASSATLNEQHDVQTAAAVVSDELDQVPSEENINSSQTDAPFNNGVSDLTDIPSTSAVVAPHSTPLLSSSMELPSAESFHSFRQQSLVSVSDSASSSSSSHDDFPTSTCTGGRFSKSASEREGMLQQRKNNMLENARRRYLNVPRETNREDLEGYDSITSDMRELAYQAARRRMQEQLPQNT</sequence>
<dbReference type="PANTHER" id="PTHR15067">
    <property type="entry name" value="E3 UBIQUITIN-PROTEIN LIGASE RNF8"/>
    <property type="match status" value="1"/>
</dbReference>
<dbReference type="GO" id="GO:0005829">
    <property type="term" value="C:cytosol"/>
    <property type="evidence" value="ECO:0007669"/>
    <property type="project" value="TreeGrafter"/>
</dbReference>
<comment type="subcellular location">
    <subcellularLocation>
        <location evidence="1">Membrane</location>
        <topology evidence="1">Multi-pass membrane protein</topology>
    </subcellularLocation>
</comment>
<proteinExistence type="predicted"/>
<name>A0A6P7SGF7_9MOLL</name>
<dbReference type="InterPro" id="IPR057992">
    <property type="entry name" value="TPR_SYVN1_N"/>
</dbReference>
<keyword evidence="9 12" id="KW-0472">Membrane</keyword>
<feature type="transmembrane region" description="Helical" evidence="12">
    <location>
        <begin position="204"/>
        <end position="227"/>
    </location>
</feature>
<dbReference type="InterPro" id="IPR003892">
    <property type="entry name" value="CUE"/>
</dbReference>
<feature type="transmembrane region" description="Helical" evidence="12">
    <location>
        <begin position="299"/>
        <end position="320"/>
    </location>
</feature>
<evidence type="ECO:0000256" key="8">
    <source>
        <dbReference type="ARBA" id="ARBA00022989"/>
    </source>
</evidence>
<evidence type="ECO:0000256" key="11">
    <source>
        <dbReference type="SAM" id="MobiDB-lite"/>
    </source>
</evidence>
<feature type="compositionally biased region" description="Low complexity" evidence="11">
    <location>
        <begin position="401"/>
        <end position="412"/>
    </location>
</feature>
<evidence type="ECO:0000256" key="2">
    <source>
        <dbReference type="ARBA" id="ARBA00004906"/>
    </source>
</evidence>
<dbReference type="PROSITE" id="PS51140">
    <property type="entry name" value="CUE"/>
    <property type="match status" value="1"/>
</dbReference>
<dbReference type="Pfam" id="PF13639">
    <property type="entry name" value="zf-RING_2"/>
    <property type="match status" value="1"/>
</dbReference>
<feature type="transmembrane region" description="Helical" evidence="12">
    <location>
        <begin position="163"/>
        <end position="183"/>
    </location>
</feature>
<keyword evidence="3" id="KW-0808">Transferase</keyword>
<feature type="region of interest" description="Disordered" evidence="11">
    <location>
        <begin position="54"/>
        <end position="73"/>
    </location>
</feature>
<feature type="transmembrane region" description="Helical" evidence="12">
    <location>
        <begin position="140"/>
        <end position="157"/>
    </location>
</feature>
<evidence type="ECO:0000256" key="5">
    <source>
        <dbReference type="ARBA" id="ARBA00022723"/>
    </source>
</evidence>
<dbReference type="GO" id="GO:0006511">
    <property type="term" value="P:ubiquitin-dependent protein catabolic process"/>
    <property type="evidence" value="ECO:0007669"/>
    <property type="project" value="TreeGrafter"/>
</dbReference>
<dbReference type="GO" id="GO:0061630">
    <property type="term" value="F:ubiquitin protein ligase activity"/>
    <property type="evidence" value="ECO:0007669"/>
    <property type="project" value="TreeGrafter"/>
</dbReference>
<dbReference type="GO" id="GO:0005783">
    <property type="term" value="C:endoplasmic reticulum"/>
    <property type="evidence" value="ECO:0007669"/>
    <property type="project" value="TreeGrafter"/>
</dbReference>
<accession>A0A6P7SGF7</accession>
<dbReference type="Pfam" id="PF02845">
    <property type="entry name" value="CUE"/>
    <property type="match status" value="1"/>
</dbReference>
<evidence type="ECO:0000256" key="10">
    <source>
        <dbReference type="PROSITE-ProRule" id="PRU00175"/>
    </source>
</evidence>
<reference evidence="16" key="1">
    <citation type="submission" date="2025-08" db="UniProtKB">
        <authorList>
            <consortium name="RefSeq"/>
        </authorList>
    </citation>
    <scope>IDENTIFICATION</scope>
</reference>
<feature type="transmembrane region" description="Helical" evidence="12">
    <location>
        <begin position="274"/>
        <end position="293"/>
    </location>
</feature>
<comment type="pathway">
    <text evidence="2">Protein modification; protein ubiquitination.</text>
</comment>
<evidence type="ECO:0000256" key="4">
    <source>
        <dbReference type="ARBA" id="ARBA00022692"/>
    </source>
</evidence>
<dbReference type="GO" id="GO:0000151">
    <property type="term" value="C:ubiquitin ligase complex"/>
    <property type="evidence" value="ECO:0007669"/>
    <property type="project" value="TreeGrafter"/>
</dbReference>
<dbReference type="AlphaFoldDB" id="A0A6P7SGF7"/>
<feature type="region of interest" description="Disordered" evidence="11">
    <location>
        <begin position="626"/>
        <end position="669"/>
    </location>
</feature>
<dbReference type="PROSITE" id="PS50089">
    <property type="entry name" value="ZF_RING_2"/>
    <property type="match status" value="1"/>
</dbReference>
<feature type="compositionally biased region" description="Polar residues" evidence="11">
    <location>
        <begin position="563"/>
        <end position="583"/>
    </location>
</feature>
<dbReference type="SMART" id="SM00546">
    <property type="entry name" value="CUE"/>
    <property type="match status" value="1"/>
</dbReference>
<dbReference type="InterPro" id="IPR001841">
    <property type="entry name" value="Znf_RING"/>
</dbReference>
<evidence type="ECO:0000259" key="13">
    <source>
        <dbReference type="PROSITE" id="PS50089"/>
    </source>
</evidence>
<dbReference type="InterPro" id="IPR040675">
    <property type="entry name" value="AMFR_Ube2g2-bd"/>
</dbReference>
<keyword evidence="8 12" id="KW-1133">Transmembrane helix</keyword>
<dbReference type="SUPFAM" id="SSF57850">
    <property type="entry name" value="RING/U-box"/>
    <property type="match status" value="1"/>
</dbReference>
<keyword evidence="15" id="KW-1185">Reference proteome</keyword>
<evidence type="ECO:0000313" key="15">
    <source>
        <dbReference type="Proteomes" id="UP000515154"/>
    </source>
</evidence>
<organism evidence="15 16">
    <name type="scientific">Octopus sinensis</name>
    <name type="common">East Asian common octopus</name>
    <dbReference type="NCBI Taxonomy" id="2607531"/>
    <lineage>
        <taxon>Eukaryota</taxon>
        <taxon>Metazoa</taxon>
        <taxon>Spiralia</taxon>
        <taxon>Lophotrochozoa</taxon>
        <taxon>Mollusca</taxon>
        <taxon>Cephalopoda</taxon>
        <taxon>Coleoidea</taxon>
        <taxon>Octopodiformes</taxon>
        <taxon>Octopoda</taxon>
        <taxon>Incirrata</taxon>
        <taxon>Octopodidae</taxon>
        <taxon>Octopus</taxon>
    </lineage>
</organism>
<dbReference type="GO" id="GO:0030968">
    <property type="term" value="P:endoplasmic reticulum unfolded protein response"/>
    <property type="evidence" value="ECO:0007669"/>
    <property type="project" value="TreeGrafter"/>
</dbReference>
<feature type="domain" description="RING-type" evidence="13">
    <location>
        <begin position="359"/>
        <end position="397"/>
    </location>
</feature>
<dbReference type="GO" id="GO:0043130">
    <property type="term" value="F:ubiquitin binding"/>
    <property type="evidence" value="ECO:0007669"/>
    <property type="project" value="InterPro"/>
</dbReference>
<feature type="transmembrane region" description="Helical" evidence="12">
    <location>
        <begin position="99"/>
        <end position="120"/>
    </location>
</feature>
<dbReference type="CDD" id="cd16455">
    <property type="entry name" value="RING-H2_AMFR"/>
    <property type="match status" value="1"/>
</dbReference>